<sequence>MSVVLVAGLALAACGENRPVFDGATFRTKLDADKTDARNFLVEVRDAGKTLEGAREAGRHEAVRHCIETFGNSRISWAQGPDDADGSLQIENGNLILSGRCDGW</sequence>
<organism evidence="1 2">
    <name type="scientific">Lacimonas salitolerans</name>
    <dbReference type="NCBI Taxonomy" id="1323750"/>
    <lineage>
        <taxon>Bacteria</taxon>
        <taxon>Pseudomonadati</taxon>
        <taxon>Pseudomonadota</taxon>
        <taxon>Alphaproteobacteria</taxon>
        <taxon>Rhodobacterales</taxon>
        <taxon>Paracoccaceae</taxon>
        <taxon>Lacimonas</taxon>
    </lineage>
</organism>
<keyword evidence="2" id="KW-1185">Reference proteome</keyword>
<evidence type="ECO:0000313" key="1">
    <source>
        <dbReference type="EMBL" id="MFD1509006.1"/>
    </source>
</evidence>
<dbReference type="EMBL" id="JBHUDD010000043">
    <property type="protein sequence ID" value="MFD1509006.1"/>
    <property type="molecule type" value="Genomic_DNA"/>
</dbReference>
<evidence type="ECO:0000313" key="2">
    <source>
        <dbReference type="Proteomes" id="UP001597186"/>
    </source>
</evidence>
<protein>
    <recommendedName>
        <fullName evidence="3">Lipoprotein</fullName>
    </recommendedName>
</protein>
<dbReference type="Proteomes" id="UP001597186">
    <property type="component" value="Unassembled WGS sequence"/>
</dbReference>
<dbReference type="RefSeq" id="WP_379914201.1">
    <property type="nucleotide sequence ID" value="NZ_JBHUDD010000043.1"/>
</dbReference>
<evidence type="ECO:0008006" key="3">
    <source>
        <dbReference type="Google" id="ProtNLM"/>
    </source>
</evidence>
<comment type="caution">
    <text evidence="1">The sequence shown here is derived from an EMBL/GenBank/DDBJ whole genome shotgun (WGS) entry which is preliminary data.</text>
</comment>
<name>A0ABW4EEE3_9RHOB</name>
<proteinExistence type="predicted"/>
<accession>A0ABW4EEE3</accession>
<gene>
    <name evidence="1" type="ORF">ACFTOW_06295</name>
</gene>
<reference evidence="2" key="1">
    <citation type="journal article" date="2019" name="Int. J. Syst. Evol. Microbiol.">
        <title>The Global Catalogue of Microorganisms (GCM) 10K type strain sequencing project: providing services to taxonomists for standard genome sequencing and annotation.</title>
        <authorList>
            <consortium name="The Broad Institute Genomics Platform"/>
            <consortium name="The Broad Institute Genome Sequencing Center for Infectious Disease"/>
            <person name="Wu L."/>
            <person name="Ma J."/>
        </authorList>
    </citation>
    <scope>NUCLEOTIDE SEQUENCE [LARGE SCALE GENOMIC DNA]</scope>
    <source>
        <strain evidence="2">CGMCC 1.12477</strain>
    </source>
</reference>